<organism evidence="4 5">
    <name type="scientific">Eimeria mitis</name>
    <dbReference type="NCBI Taxonomy" id="44415"/>
    <lineage>
        <taxon>Eukaryota</taxon>
        <taxon>Sar</taxon>
        <taxon>Alveolata</taxon>
        <taxon>Apicomplexa</taxon>
        <taxon>Conoidasida</taxon>
        <taxon>Coccidia</taxon>
        <taxon>Eucoccidiorida</taxon>
        <taxon>Eimeriorina</taxon>
        <taxon>Eimeriidae</taxon>
        <taxon>Eimeria</taxon>
    </lineage>
</organism>
<dbReference type="Pfam" id="PF00069">
    <property type="entry name" value="Pkinase"/>
    <property type="match status" value="1"/>
</dbReference>
<sequence length="420" mass="47580">MIGELRPVEGQDSMVSSPPSIDKHDKADVQMQDVIDSSTVSTRTGSRTTRWHWERYFVYFLTLGVATALLFTIFPRVPEAVYGRLPVSKESRDYRGGSHSTQPSVLPPSSAVEPQQQKQGEGGQAPSAGGEEDTTKATGTESSLEDQIPLYDAWGLPMLDEFLNLVLKTRFPSMTRGDCRCLMSLRKRSLQKQDEEKRKLQHFLQRIAYARIYQLMERLYGAVIDLYVEAGSVVKKAREYMARRLLQIVLKIQQAGLSHNDLKWDNMLLRSDGSFVISDLGSALSFGSPCRKLTLFTPQYREPQLALRPDPEAYDGGFTIPHASSDLWSLGILLYELFTGETYPYGEMNVKGVEDPDMALAAWLIDNGIRSSTLKPSLDAANIPTRWQELIMRLLEPNRRHRITSWEIMEEFPDLVRNPE</sequence>
<keyword evidence="2" id="KW-1133">Transmembrane helix</keyword>
<dbReference type="PROSITE" id="PS50011">
    <property type="entry name" value="PROTEIN_KINASE_DOM"/>
    <property type="match status" value="1"/>
</dbReference>
<dbReference type="PROSITE" id="PS00108">
    <property type="entry name" value="PROTEIN_KINASE_ST"/>
    <property type="match status" value="1"/>
</dbReference>
<dbReference type="InterPro" id="IPR011009">
    <property type="entry name" value="Kinase-like_dom_sf"/>
</dbReference>
<dbReference type="SUPFAM" id="SSF56112">
    <property type="entry name" value="Protein kinase-like (PK-like)"/>
    <property type="match status" value="1"/>
</dbReference>
<keyword evidence="4" id="KW-0418">Kinase</keyword>
<gene>
    <name evidence="4" type="ORF">EMH_0008940</name>
</gene>
<keyword evidence="2" id="KW-0812">Transmembrane</keyword>
<evidence type="ECO:0000313" key="5">
    <source>
        <dbReference type="Proteomes" id="UP000030744"/>
    </source>
</evidence>
<evidence type="ECO:0000256" key="1">
    <source>
        <dbReference type="SAM" id="MobiDB-lite"/>
    </source>
</evidence>
<dbReference type="PANTHER" id="PTHR44167:SF24">
    <property type="entry name" value="SERINE_THREONINE-PROTEIN KINASE CHK2"/>
    <property type="match status" value="1"/>
</dbReference>
<reference evidence="4" key="1">
    <citation type="submission" date="2013-10" db="EMBL/GenBank/DDBJ databases">
        <title>Genomic analysis of the causative agents of coccidiosis in chickens.</title>
        <authorList>
            <person name="Reid A.J."/>
            <person name="Blake D."/>
            <person name="Billington K."/>
            <person name="Browne H."/>
            <person name="Dunn M."/>
            <person name="Hung S."/>
            <person name="Kawahara F."/>
            <person name="Miranda-Saavedra D."/>
            <person name="Mourier T."/>
            <person name="Nagra H."/>
            <person name="Otto T.D."/>
            <person name="Rawlings N."/>
            <person name="Sanchez A."/>
            <person name="Sanders M."/>
            <person name="Subramaniam C."/>
            <person name="Tay Y."/>
            <person name="Dear P."/>
            <person name="Doerig C."/>
            <person name="Gruber A."/>
            <person name="Parkinson J."/>
            <person name="Shirley M."/>
            <person name="Wan K.L."/>
            <person name="Berriman M."/>
            <person name="Tomley F."/>
            <person name="Pain A."/>
        </authorList>
    </citation>
    <scope>NUCLEOTIDE SEQUENCE [LARGE SCALE GENOMIC DNA]</scope>
    <source>
        <strain evidence="4">Houghton</strain>
    </source>
</reference>
<dbReference type="GO" id="GO:0005634">
    <property type="term" value="C:nucleus"/>
    <property type="evidence" value="ECO:0007669"/>
    <property type="project" value="TreeGrafter"/>
</dbReference>
<feature type="transmembrane region" description="Helical" evidence="2">
    <location>
        <begin position="56"/>
        <end position="74"/>
    </location>
</feature>
<dbReference type="EMBL" id="HG683256">
    <property type="protein sequence ID" value="CDJ31411.1"/>
    <property type="molecule type" value="Genomic_DNA"/>
</dbReference>
<dbReference type="Proteomes" id="UP000030744">
    <property type="component" value="Unassembled WGS sequence"/>
</dbReference>
<feature type="domain" description="Protein kinase" evidence="3">
    <location>
        <begin position="71"/>
        <end position="415"/>
    </location>
</feature>
<dbReference type="InterPro" id="IPR000719">
    <property type="entry name" value="Prot_kinase_dom"/>
</dbReference>
<dbReference type="GO" id="GO:0044773">
    <property type="term" value="P:mitotic DNA damage checkpoint signaling"/>
    <property type="evidence" value="ECO:0007669"/>
    <property type="project" value="TreeGrafter"/>
</dbReference>
<accession>U6K375</accession>
<feature type="region of interest" description="Disordered" evidence="1">
    <location>
        <begin position="90"/>
        <end position="142"/>
    </location>
</feature>
<dbReference type="GO" id="GO:0005737">
    <property type="term" value="C:cytoplasm"/>
    <property type="evidence" value="ECO:0007669"/>
    <property type="project" value="TreeGrafter"/>
</dbReference>
<reference evidence="4" key="2">
    <citation type="submission" date="2013-10" db="EMBL/GenBank/DDBJ databases">
        <authorList>
            <person name="Aslett M."/>
        </authorList>
    </citation>
    <scope>NUCLEOTIDE SEQUENCE [LARGE SCALE GENOMIC DNA]</scope>
    <source>
        <strain evidence="4">Houghton</strain>
    </source>
</reference>
<evidence type="ECO:0000313" key="4">
    <source>
        <dbReference type="EMBL" id="CDJ31411.1"/>
    </source>
</evidence>
<feature type="region of interest" description="Disordered" evidence="1">
    <location>
        <begin position="1"/>
        <end position="26"/>
    </location>
</feature>
<dbReference type="GO" id="GO:0004674">
    <property type="term" value="F:protein serine/threonine kinase activity"/>
    <property type="evidence" value="ECO:0007669"/>
    <property type="project" value="TreeGrafter"/>
</dbReference>
<dbReference type="PANTHER" id="PTHR44167">
    <property type="entry name" value="OVARIAN-SPECIFIC SERINE/THREONINE-PROTEIN KINASE LOK-RELATED"/>
    <property type="match status" value="1"/>
</dbReference>
<dbReference type="SMART" id="SM00220">
    <property type="entry name" value="S_TKc"/>
    <property type="match status" value="1"/>
</dbReference>
<proteinExistence type="predicted"/>
<keyword evidence="2" id="KW-0472">Membrane</keyword>
<evidence type="ECO:0000256" key="2">
    <source>
        <dbReference type="SAM" id="Phobius"/>
    </source>
</evidence>
<dbReference type="AlphaFoldDB" id="U6K375"/>
<dbReference type="GeneID" id="25375881"/>
<dbReference type="VEuPathDB" id="ToxoDB:EMH_0008940"/>
<dbReference type="GO" id="GO:0005524">
    <property type="term" value="F:ATP binding"/>
    <property type="evidence" value="ECO:0007669"/>
    <property type="project" value="InterPro"/>
</dbReference>
<keyword evidence="4" id="KW-0808">Transferase</keyword>
<dbReference type="InterPro" id="IPR008271">
    <property type="entry name" value="Ser/Thr_kinase_AS"/>
</dbReference>
<protein>
    <submittedName>
        <fullName evidence="4">Rhoptry kinase family protein ROP25, putative</fullName>
    </submittedName>
</protein>
<dbReference type="RefSeq" id="XP_013353976.1">
    <property type="nucleotide sequence ID" value="XM_013498522.1"/>
</dbReference>
<name>U6K375_9EIME</name>
<evidence type="ECO:0000259" key="3">
    <source>
        <dbReference type="PROSITE" id="PS50011"/>
    </source>
</evidence>
<dbReference type="Gene3D" id="1.10.510.10">
    <property type="entry name" value="Transferase(Phosphotransferase) domain 1"/>
    <property type="match status" value="1"/>
</dbReference>
<dbReference type="OrthoDB" id="6513151at2759"/>
<keyword evidence="5" id="KW-1185">Reference proteome</keyword>